<dbReference type="InterPro" id="IPR006328">
    <property type="entry name" value="2-HAD"/>
</dbReference>
<accession>A0A4R6TMV2</accession>
<dbReference type="InterPro" id="IPR006439">
    <property type="entry name" value="HAD-SF_hydro_IA"/>
</dbReference>
<dbReference type="InterPro" id="IPR023214">
    <property type="entry name" value="HAD_sf"/>
</dbReference>
<dbReference type="Proteomes" id="UP000295468">
    <property type="component" value="Unassembled WGS sequence"/>
</dbReference>
<gene>
    <name evidence="3" type="ORF">CLV82_0384</name>
</gene>
<dbReference type="CDD" id="cd02588">
    <property type="entry name" value="HAD_L2-DEX"/>
    <property type="match status" value="1"/>
</dbReference>
<evidence type="ECO:0000256" key="1">
    <source>
        <dbReference type="ARBA" id="ARBA00008106"/>
    </source>
</evidence>
<dbReference type="Gene3D" id="1.10.150.240">
    <property type="entry name" value="Putative phosphatase, domain 2"/>
    <property type="match status" value="1"/>
</dbReference>
<dbReference type="NCBIfam" id="TIGR01428">
    <property type="entry name" value="HAD_type_II"/>
    <property type="match status" value="1"/>
</dbReference>
<dbReference type="AlphaFoldDB" id="A0A4R6TMV2"/>
<dbReference type="Gene3D" id="3.40.50.1000">
    <property type="entry name" value="HAD superfamily/HAD-like"/>
    <property type="match status" value="1"/>
</dbReference>
<dbReference type="EMBL" id="SNYI01000001">
    <property type="protein sequence ID" value="TDQ32555.1"/>
    <property type="molecule type" value="Genomic_DNA"/>
</dbReference>
<proteinExistence type="inferred from homology"/>
<dbReference type="SUPFAM" id="SSF56784">
    <property type="entry name" value="HAD-like"/>
    <property type="match status" value="1"/>
</dbReference>
<name>A0A4R6TMV2_9FLAO</name>
<dbReference type="NCBIfam" id="TIGR01493">
    <property type="entry name" value="HAD-SF-IA-v2"/>
    <property type="match status" value="1"/>
</dbReference>
<organism evidence="3 4">
    <name type="scientific">Zeaxanthinibacter enoshimensis</name>
    <dbReference type="NCBI Taxonomy" id="392009"/>
    <lineage>
        <taxon>Bacteria</taxon>
        <taxon>Pseudomonadati</taxon>
        <taxon>Bacteroidota</taxon>
        <taxon>Flavobacteriia</taxon>
        <taxon>Flavobacteriales</taxon>
        <taxon>Flavobacteriaceae</taxon>
        <taxon>Zeaxanthinibacter</taxon>
    </lineage>
</organism>
<evidence type="ECO:0000313" key="4">
    <source>
        <dbReference type="Proteomes" id="UP000295468"/>
    </source>
</evidence>
<dbReference type="InterPro" id="IPR023198">
    <property type="entry name" value="PGP-like_dom2"/>
</dbReference>
<keyword evidence="4" id="KW-1185">Reference proteome</keyword>
<dbReference type="InterPro" id="IPR041492">
    <property type="entry name" value="HAD_2"/>
</dbReference>
<dbReference type="NCBIfam" id="TIGR01509">
    <property type="entry name" value="HAD-SF-IA-v3"/>
    <property type="match status" value="1"/>
</dbReference>
<dbReference type="SFLD" id="SFLDG01129">
    <property type="entry name" value="C1.5:_HAD__Beta-PGM__Phosphata"/>
    <property type="match status" value="1"/>
</dbReference>
<evidence type="ECO:0000256" key="2">
    <source>
        <dbReference type="ARBA" id="ARBA00022801"/>
    </source>
</evidence>
<dbReference type="PANTHER" id="PTHR43316">
    <property type="entry name" value="HYDROLASE, HALOACID DELAHOGENASE-RELATED"/>
    <property type="match status" value="1"/>
</dbReference>
<dbReference type="SFLD" id="SFLDS00003">
    <property type="entry name" value="Haloacid_Dehalogenase"/>
    <property type="match status" value="1"/>
</dbReference>
<dbReference type="InterPro" id="IPR051540">
    <property type="entry name" value="S-2-haloacid_dehalogenase"/>
</dbReference>
<evidence type="ECO:0000313" key="3">
    <source>
        <dbReference type="EMBL" id="TDQ32555.1"/>
    </source>
</evidence>
<dbReference type="PANTHER" id="PTHR43316:SF3">
    <property type="entry name" value="HALOACID DEHALOGENASE, TYPE II (AFU_ORTHOLOGUE AFUA_2G07750)-RELATED"/>
    <property type="match status" value="1"/>
</dbReference>
<comment type="caution">
    <text evidence="3">The sequence shown here is derived from an EMBL/GenBank/DDBJ whole genome shotgun (WGS) entry which is preliminary data.</text>
</comment>
<protein>
    <submittedName>
        <fullName evidence="3">2-haloacid dehalogenase</fullName>
    </submittedName>
</protein>
<dbReference type="GO" id="GO:0019120">
    <property type="term" value="F:hydrolase activity, acting on acid halide bonds, in C-halide compounds"/>
    <property type="evidence" value="ECO:0007669"/>
    <property type="project" value="InterPro"/>
</dbReference>
<dbReference type="InterPro" id="IPR036412">
    <property type="entry name" value="HAD-like_sf"/>
</dbReference>
<keyword evidence="2" id="KW-0378">Hydrolase</keyword>
<dbReference type="Pfam" id="PF13419">
    <property type="entry name" value="HAD_2"/>
    <property type="match status" value="1"/>
</dbReference>
<reference evidence="3 4" key="1">
    <citation type="submission" date="2019-03" db="EMBL/GenBank/DDBJ databases">
        <title>Genomic Encyclopedia of Archaeal and Bacterial Type Strains, Phase II (KMG-II): from individual species to whole genera.</title>
        <authorList>
            <person name="Goeker M."/>
        </authorList>
    </citation>
    <scope>NUCLEOTIDE SEQUENCE [LARGE SCALE GENOMIC DNA]</scope>
    <source>
        <strain evidence="3 4">DSM 18435</strain>
    </source>
</reference>
<comment type="similarity">
    <text evidence="1">Belongs to the HAD-like hydrolase superfamily. S-2-haloalkanoic acid dehalogenase family.</text>
</comment>
<dbReference type="RefSeq" id="WP_133642603.1">
    <property type="nucleotide sequence ID" value="NZ_SNYI01000001.1"/>
</dbReference>
<sequence length="222" mass="24995">MKKPRLIVFDVNETLLDLSAMKSAINTAAGEPGAFENWFRTLLQFAMAESLSGPYRDFGEIGKHTLEMTFQNLGKDLHREEADQLLGHISALPPHPEVPAALKKLKESGYRMVTLTNGGLRTHKQQMQHARLEEYFDVFYSVEAVKKFKPHPETYNYVLQSEGYKPSETMLVAAHAWDILGAQRAGCKTGFLKREGKVLYPGGIYPDMVTETLDALVYQLTT</sequence>
<dbReference type="OrthoDB" id="264363at2"/>